<accession>A0A383B2I4</accession>
<dbReference type="SUPFAM" id="SSF49899">
    <property type="entry name" value="Concanavalin A-like lectins/glucanases"/>
    <property type="match status" value="1"/>
</dbReference>
<dbReference type="InterPro" id="IPR013320">
    <property type="entry name" value="ConA-like_dom_sf"/>
</dbReference>
<gene>
    <name evidence="1" type="ORF">METZ01_LOCUS466853</name>
</gene>
<protein>
    <recommendedName>
        <fullName evidence="2">LamG-like jellyroll fold domain-containing protein</fullName>
    </recommendedName>
</protein>
<organism evidence="1">
    <name type="scientific">marine metagenome</name>
    <dbReference type="NCBI Taxonomy" id="408172"/>
    <lineage>
        <taxon>unclassified sequences</taxon>
        <taxon>metagenomes</taxon>
        <taxon>ecological metagenomes</taxon>
    </lineage>
</organism>
<evidence type="ECO:0008006" key="2">
    <source>
        <dbReference type="Google" id="ProtNLM"/>
    </source>
</evidence>
<name>A0A383B2I4_9ZZZZ</name>
<dbReference type="Gene3D" id="2.60.120.200">
    <property type="match status" value="1"/>
</dbReference>
<feature type="non-terminal residue" evidence="1">
    <location>
        <position position="221"/>
    </location>
</feature>
<proteinExistence type="predicted"/>
<evidence type="ECO:0000313" key="1">
    <source>
        <dbReference type="EMBL" id="SVE13999.1"/>
    </source>
</evidence>
<dbReference type="Pfam" id="PF13385">
    <property type="entry name" value="Laminin_G_3"/>
    <property type="match status" value="1"/>
</dbReference>
<dbReference type="AlphaFoldDB" id="A0A383B2I4"/>
<sequence length="221" mass="24689">MIAESFRALKLPLLAILFAFSFTGLSGDERVGQWRFDSSTLQEKTLKPTVGSLVGKVLGSASLTKEKPLAMEASKEFRGIILSEDIEKANLPAKDMSVTAWVRVDKPIEWGGILGAIQDNGSFERGWLLGYVKDSFFFAISSESKKRLTYLKTVLPYSPGYWYHLTGTYDGKVQRIYMDGKLAAESKVQSGPILYPPKGRFALGAYLDENEHYPFEGRLEQ</sequence>
<reference evidence="1" key="1">
    <citation type="submission" date="2018-05" db="EMBL/GenBank/DDBJ databases">
        <authorList>
            <person name="Lanie J.A."/>
            <person name="Ng W.-L."/>
            <person name="Kazmierczak K.M."/>
            <person name="Andrzejewski T.M."/>
            <person name="Davidsen T.M."/>
            <person name="Wayne K.J."/>
            <person name="Tettelin H."/>
            <person name="Glass J.I."/>
            <person name="Rusch D."/>
            <person name="Podicherti R."/>
            <person name="Tsui H.-C.T."/>
            <person name="Winkler M.E."/>
        </authorList>
    </citation>
    <scope>NUCLEOTIDE SEQUENCE</scope>
</reference>
<dbReference type="EMBL" id="UINC01196820">
    <property type="protein sequence ID" value="SVE13999.1"/>
    <property type="molecule type" value="Genomic_DNA"/>
</dbReference>